<reference evidence="1" key="2">
    <citation type="journal article" date="2015" name="Data Brief">
        <title>Shoot transcriptome of the giant reed, Arundo donax.</title>
        <authorList>
            <person name="Barrero R.A."/>
            <person name="Guerrero F.D."/>
            <person name="Moolhuijzen P."/>
            <person name="Goolsby J.A."/>
            <person name="Tidwell J."/>
            <person name="Bellgard S.E."/>
            <person name="Bellgard M.I."/>
        </authorList>
    </citation>
    <scope>NUCLEOTIDE SEQUENCE</scope>
    <source>
        <tissue evidence="1">Shoot tissue taken approximately 20 cm above the soil surface</tissue>
    </source>
</reference>
<evidence type="ECO:0000313" key="1">
    <source>
        <dbReference type="EMBL" id="JAD34212.1"/>
    </source>
</evidence>
<accession>A0A0A8ZH66</accession>
<dbReference type="AlphaFoldDB" id="A0A0A8ZH66"/>
<sequence length="35" mass="3983">MRNCISLWRFNSVDANSIPDSTFYSYIPNPNADSS</sequence>
<protein>
    <submittedName>
        <fullName evidence="1">Uncharacterized protein</fullName>
    </submittedName>
</protein>
<proteinExistence type="predicted"/>
<name>A0A0A8ZH66_ARUDO</name>
<organism evidence="1">
    <name type="scientific">Arundo donax</name>
    <name type="common">Giant reed</name>
    <name type="synonym">Donax arundinaceus</name>
    <dbReference type="NCBI Taxonomy" id="35708"/>
    <lineage>
        <taxon>Eukaryota</taxon>
        <taxon>Viridiplantae</taxon>
        <taxon>Streptophyta</taxon>
        <taxon>Embryophyta</taxon>
        <taxon>Tracheophyta</taxon>
        <taxon>Spermatophyta</taxon>
        <taxon>Magnoliopsida</taxon>
        <taxon>Liliopsida</taxon>
        <taxon>Poales</taxon>
        <taxon>Poaceae</taxon>
        <taxon>PACMAD clade</taxon>
        <taxon>Arundinoideae</taxon>
        <taxon>Arundineae</taxon>
        <taxon>Arundo</taxon>
    </lineage>
</organism>
<reference evidence="1" key="1">
    <citation type="submission" date="2014-09" db="EMBL/GenBank/DDBJ databases">
        <authorList>
            <person name="Magalhaes I.L.F."/>
            <person name="Oliveira U."/>
            <person name="Santos F.R."/>
            <person name="Vidigal T.H.D.A."/>
            <person name="Brescovit A.D."/>
            <person name="Santos A.J."/>
        </authorList>
    </citation>
    <scope>NUCLEOTIDE SEQUENCE</scope>
    <source>
        <tissue evidence="1">Shoot tissue taken approximately 20 cm above the soil surface</tissue>
    </source>
</reference>
<dbReference type="EMBL" id="GBRH01263683">
    <property type="protein sequence ID" value="JAD34212.1"/>
    <property type="molecule type" value="Transcribed_RNA"/>
</dbReference>